<evidence type="ECO:0000256" key="1">
    <source>
        <dbReference type="SAM" id="Coils"/>
    </source>
</evidence>
<feature type="region of interest" description="Disordered" evidence="2">
    <location>
        <begin position="626"/>
        <end position="647"/>
    </location>
</feature>
<accession>A0A6J5NVE1</accession>
<keyword evidence="1" id="KW-0175">Coiled coil</keyword>
<gene>
    <name evidence="3" type="ORF">UFOVP772_54</name>
</gene>
<feature type="compositionally biased region" description="Basic and acidic residues" evidence="2">
    <location>
        <begin position="354"/>
        <end position="367"/>
    </location>
</feature>
<protein>
    <submittedName>
        <fullName evidence="3">Uncharacterized protein</fullName>
    </submittedName>
</protein>
<name>A0A6J5NVE1_9CAUD</name>
<reference evidence="3" key="1">
    <citation type="submission" date="2020-04" db="EMBL/GenBank/DDBJ databases">
        <authorList>
            <person name="Chiriac C."/>
            <person name="Salcher M."/>
            <person name="Ghai R."/>
            <person name="Kavagutti S V."/>
        </authorList>
    </citation>
    <scope>NUCLEOTIDE SEQUENCE</scope>
</reference>
<sequence length="759" mass="77399">MAGIGALVANIVTTFDPKGINNAKKSLLGLTDTSLSSAKKQKIAMGLIGGAFATAGVAAGAFAVKIGKDGVRAALEDQKSLAALNKTLTNLGYGATTESVDKFIKSLQFSTGVSDDELRPALSRLVVATGDLTQAQKLLTLSQDISAGTGKDLESVTSALSKAALGQTTALSRLGVGIDKTTLASGDLDKITDALGKKFEGQAAAAADTFAGKLAILNQGVNEAQESIGYALLNSVENVSDAMGYSTGGLANQVALAGESISAIIIGISDVSVRFLNFVGIADDATSATKDFEEAQVSLFDKILASIPVVGTYALKLKEIGLAALKRDPSLGFTIEDQRKLAEQSAATAAAAREQAKEEQAAAKAKAKAEKEAADALRKQEQAAADLLRQQERLTKSSAEFAKFVAGTSPLTVQGSLDAASASLNDMRNSFTGVKNITEESVDKFDELTNVIQDRFSNALSEAQSQLDDAKQAFNDFKTSISNTITGTINFASAVEETDFLTGLEAQASKAIQFSQRLNTLLTLGLSERGIQQVLNAGADAGIAIADQIIAGGSTVVVKVNELLNAVSTVADQVGLQGANMFYSAGVTQGESLVAGIKAAIIAAGAEIANLSASLVGAGAILPPAPPAPPAPSTSGGGTNPPPKATGLLTTSQFAKASNILKTSGSAAGSYTALAYALQNKTIRMAKGGIALGPTNALIGEAGPEAVIPLSGTNSAGLGTSYNIVVNAGIGTNGAQVGQQIVEAIKKYERTSGQVFARA</sequence>
<evidence type="ECO:0000313" key="3">
    <source>
        <dbReference type="EMBL" id="CAB4161516.1"/>
    </source>
</evidence>
<proteinExistence type="predicted"/>
<dbReference type="EMBL" id="LR796708">
    <property type="protein sequence ID" value="CAB4161516.1"/>
    <property type="molecule type" value="Genomic_DNA"/>
</dbReference>
<feature type="coiled-coil region" evidence="1">
    <location>
        <begin position="453"/>
        <end position="480"/>
    </location>
</feature>
<organism evidence="3">
    <name type="scientific">uncultured Caudovirales phage</name>
    <dbReference type="NCBI Taxonomy" id="2100421"/>
    <lineage>
        <taxon>Viruses</taxon>
        <taxon>Duplodnaviria</taxon>
        <taxon>Heunggongvirae</taxon>
        <taxon>Uroviricota</taxon>
        <taxon>Caudoviricetes</taxon>
        <taxon>Peduoviridae</taxon>
        <taxon>Maltschvirus</taxon>
        <taxon>Maltschvirus maltsch</taxon>
    </lineage>
</organism>
<feature type="region of interest" description="Disordered" evidence="2">
    <location>
        <begin position="346"/>
        <end position="367"/>
    </location>
</feature>
<evidence type="ECO:0000256" key="2">
    <source>
        <dbReference type="SAM" id="MobiDB-lite"/>
    </source>
</evidence>